<dbReference type="InterPro" id="IPR016181">
    <property type="entry name" value="Acyl_CoA_acyltransferase"/>
</dbReference>
<protein>
    <recommendedName>
        <fullName evidence="2">GCN5-related N-acetyltransferase</fullName>
    </recommendedName>
</protein>
<dbReference type="EMBL" id="JAGHKT020000003">
    <property type="protein sequence ID" value="MCM5671827.1"/>
    <property type="molecule type" value="Genomic_DNA"/>
</dbReference>
<evidence type="ECO:0000256" key="2">
    <source>
        <dbReference type="ARBA" id="ARBA00029740"/>
    </source>
</evidence>
<comment type="caution">
    <text evidence="3">The sequence shown here is derived from an EMBL/GenBank/DDBJ whole genome shotgun (WGS) entry which is preliminary data.</text>
</comment>
<dbReference type="Gene3D" id="3.40.630.30">
    <property type="match status" value="1"/>
</dbReference>
<organism evidence="3 4">
    <name type="scientific">Staphylococcus hominis</name>
    <dbReference type="NCBI Taxonomy" id="1290"/>
    <lineage>
        <taxon>Bacteria</taxon>
        <taxon>Bacillati</taxon>
        <taxon>Bacillota</taxon>
        <taxon>Bacilli</taxon>
        <taxon>Bacillales</taxon>
        <taxon>Staphylococcaceae</taxon>
        <taxon>Staphylococcus</taxon>
    </lineage>
</organism>
<accession>A0A4Q9WPE2</accession>
<dbReference type="PROSITE" id="PS51186">
    <property type="entry name" value="GNAT"/>
    <property type="match status" value="1"/>
</dbReference>
<dbReference type="Pfam" id="PF13673">
    <property type="entry name" value="Acetyltransf_10"/>
    <property type="match status" value="1"/>
</dbReference>
<name>A0A4Q9WPE2_STAHO</name>
<evidence type="ECO:0000313" key="3">
    <source>
        <dbReference type="EMBL" id="MCM5671827.1"/>
    </source>
</evidence>
<keyword evidence="4" id="KW-1185">Reference proteome</keyword>
<dbReference type="GO" id="GO:0004343">
    <property type="term" value="F:glucosamine 6-phosphate N-acetyltransferase activity"/>
    <property type="evidence" value="ECO:0007669"/>
    <property type="project" value="TreeGrafter"/>
</dbReference>
<evidence type="ECO:0000256" key="1">
    <source>
        <dbReference type="ARBA" id="ARBA00009623"/>
    </source>
</evidence>
<dbReference type="RefSeq" id="WP_017175782.1">
    <property type="nucleotide sequence ID" value="NZ_CABMJU010000034.1"/>
</dbReference>
<sequence>MFREVINQSMLSDCFEIRKSVFVEEQGVPLENELDAFENTSTHIIGYHDNHPFACARFRPYEDGIKVERVAILKPYRNKGFGKTLMNTIESIAKRKHHHKLILNAQLQAKPFYEKLGYVSIGLPFQEENIVHIKMYKII</sequence>
<dbReference type="AlphaFoldDB" id="A0A4Q9WPE2"/>
<dbReference type="InterPro" id="IPR039143">
    <property type="entry name" value="GNPNAT1-like"/>
</dbReference>
<dbReference type="PANTHER" id="PTHR13355:SF11">
    <property type="entry name" value="GLUCOSAMINE 6-PHOSPHATE N-ACETYLTRANSFERASE"/>
    <property type="match status" value="1"/>
</dbReference>
<dbReference type="Proteomes" id="UP000665944">
    <property type="component" value="Unassembled WGS sequence"/>
</dbReference>
<dbReference type="SUPFAM" id="SSF55729">
    <property type="entry name" value="Acyl-CoA N-acyltransferases (Nat)"/>
    <property type="match status" value="1"/>
</dbReference>
<comment type="similarity">
    <text evidence="1">Belongs to the UPF0039 (ElaA) family.</text>
</comment>
<evidence type="ECO:0000313" key="4">
    <source>
        <dbReference type="Proteomes" id="UP000665944"/>
    </source>
</evidence>
<dbReference type="InterPro" id="IPR000182">
    <property type="entry name" value="GNAT_dom"/>
</dbReference>
<reference evidence="3 4" key="1">
    <citation type="submission" date="2022-06" db="EMBL/GenBank/DDBJ databases">
        <title>Staphylococcus hominis ShoR14 genome sequence.</title>
        <authorList>
            <person name="Yeo C.C."/>
            <person name="Chew C.H."/>
            <person name="Che Hamzah A.M."/>
            <person name="Al-Trad E.I."/>
        </authorList>
    </citation>
    <scope>NUCLEOTIDE SEQUENCE [LARGE SCALE GENOMIC DNA]</scope>
    <source>
        <strain evidence="3 4">ShoR14</strain>
    </source>
</reference>
<gene>
    <name evidence="3" type="ORF">J7T32_003470</name>
</gene>
<dbReference type="CDD" id="cd04301">
    <property type="entry name" value="NAT_SF"/>
    <property type="match status" value="1"/>
</dbReference>
<dbReference type="PANTHER" id="PTHR13355">
    <property type="entry name" value="GLUCOSAMINE 6-PHOSPHATE N-ACETYLTRANSFERASE"/>
    <property type="match status" value="1"/>
</dbReference>
<proteinExistence type="inferred from homology"/>